<evidence type="ECO:0000313" key="2">
    <source>
        <dbReference type="Proteomes" id="UP000050297"/>
    </source>
</evidence>
<reference evidence="1 2" key="1">
    <citation type="submission" date="2015-09" db="EMBL/GenBank/DDBJ databases">
        <title>Genome announcement of multiple Pseudomonas syringae strains.</title>
        <authorList>
            <person name="Thakur S."/>
            <person name="Wang P.W."/>
            <person name="Gong Y."/>
            <person name="Weir B.S."/>
            <person name="Guttman D.S."/>
        </authorList>
    </citation>
    <scope>NUCLEOTIDE SEQUENCE [LARGE SCALE GENOMIC DNA]</scope>
    <source>
        <strain evidence="1 2">ICMP2802</strain>
    </source>
</reference>
<evidence type="ECO:0000313" key="1">
    <source>
        <dbReference type="EMBL" id="KPW15186.1"/>
    </source>
</evidence>
<protein>
    <submittedName>
        <fullName evidence="1">Uncharacterized protein</fullName>
    </submittedName>
</protein>
<gene>
    <name evidence="1" type="ORF">ALO91_101959</name>
</gene>
<dbReference type="EMBL" id="LJPM01000435">
    <property type="protein sequence ID" value="KPW15186.1"/>
    <property type="molecule type" value="Genomic_DNA"/>
</dbReference>
<proteinExistence type="predicted"/>
<dbReference type="Proteomes" id="UP000050297">
    <property type="component" value="Unassembled WGS sequence"/>
</dbReference>
<name>A0A0L8ITB2_PSESX</name>
<organism evidence="1 2">
    <name type="scientific">Pseudomonas syringae pv. aceris</name>
    <dbReference type="NCBI Taxonomy" id="199198"/>
    <lineage>
        <taxon>Bacteria</taxon>
        <taxon>Pseudomonadati</taxon>
        <taxon>Pseudomonadota</taxon>
        <taxon>Gammaproteobacteria</taxon>
        <taxon>Pseudomonadales</taxon>
        <taxon>Pseudomonadaceae</taxon>
        <taxon>Pseudomonas</taxon>
        <taxon>Pseudomonas syringae</taxon>
    </lineage>
</organism>
<sequence>MRKPAQARMMVDPRRSSVARAFKYFALLLSTARRAQVLPVLGQP</sequence>
<dbReference type="AlphaFoldDB" id="A0A0L8ITB2"/>
<dbReference type="PATRIC" id="fig|199198.4.peg.580"/>
<accession>A0A0L8ITB2</accession>
<comment type="caution">
    <text evidence="1">The sequence shown here is derived from an EMBL/GenBank/DDBJ whole genome shotgun (WGS) entry which is preliminary data.</text>
</comment>